<proteinExistence type="predicted"/>
<gene>
    <name evidence="1" type="ORF">GCM10008967_04720</name>
</gene>
<accession>A0ABN0VUD4</accession>
<reference evidence="1 2" key="1">
    <citation type="journal article" date="2019" name="Int. J. Syst. Evol. Microbiol.">
        <title>The Global Catalogue of Microorganisms (GCM) 10K type strain sequencing project: providing services to taxonomists for standard genome sequencing and annotation.</title>
        <authorList>
            <consortium name="The Broad Institute Genomics Platform"/>
            <consortium name="The Broad Institute Genome Sequencing Center for Infectious Disease"/>
            <person name="Wu L."/>
            <person name="Ma J."/>
        </authorList>
    </citation>
    <scope>NUCLEOTIDE SEQUENCE [LARGE SCALE GENOMIC DNA]</scope>
    <source>
        <strain evidence="1 2">JCM 9731</strain>
    </source>
</reference>
<protein>
    <submittedName>
        <fullName evidence="1">Uncharacterized protein</fullName>
    </submittedName>
</protein>
<evidence type="ECO:0000313" key="2">
    <source>
        <dbReference type="Proteomes" id="UP001500782"/>
    </source>
</evidence>
<comment type="caution">
    <text evidence="1">The sequence shown here is derived from an EMBL/GenBank/DDBJ whole genome shotgun (WGS) entry which is preliminary data.</text>
</comment>
<dbReference type="Proteomes" id="UP001500782">
    <property type="component" value="Unassembled WGS sequence"/>
</dbReference>
<name>A0ABN0VUD4_9BACI</name>
<evidence type="ECO:0000313" key="1">
    <source>
        <dbReference type="EMBL" id="GAA0317218.1"/>
    </source>
</evidence>
<organism evidence="1 2">
    <name type="scientific">Bacillus carboniphilus</name>
    <dbReference type="NCBI Taxonomy" id="86663"/>
    <lineage>
        <taxon>Bacteria</taxon>
        <taxon>Bacillati</taxon>
        <taxon>Bacillota</taxon>
        <taxon>Bacilli</taxon>
        <taxon>Bacillales</taxon>
        <taxon>Bacillaceae</taxon>
        <taxon>Bacillus</taxon>
    </lineage>
</organism>
<sequence length="108" mass="12632">MIRWIRFSTTEKMDEVPGVVSVTPLKDGEQLSPDIYDFKTITGHNRSQSFLLEAEDVDLPSKIRAEDDYCFVFIFEKEDYINLDEYKISFNKKVQGIKEITITDSFDH</sequence>
<dbReference type="EMBL" id="BAAADJ010000004">
    <property type="protein sequence ID" value="GAA0317218.1"/>
    <property type="molecule type" value="Genomic_DNA"/>
</dbReference>
<keyword evidence="2" id="KW-1185">Reference proteome</keyword>